<dbReference type="AlphaFoldDB" id="A0A081KGE5"/>
<gene>
    <name evidence="1" type="ORF">GV64_23120</name>
</gene>
<sequence>MEKNKESWGRRFYRGTIGDISFEPALNMLKGGEPYPGNKFIFSGARGVKHGLCLTQDMVAARHYAQNVEINPSRALVMEVVLNPDTLFLDISEEVLKGHDKSAKQKLEDYCRDRGVGFSAVKEELETLESFDFPILIHRDYGLYNPEKRLGLCTLHSNQAIQSINYFSPVPDDYTNRKGRDVEDAKLVTLVAVPLIREMIDGLNGKIRPEVCENKVVQKEGTFLEELDEVFIHRALDDEPILGSVRKYEFKLPPDLAAIRRSPFECRYYAPCVDNESALVRVMPAAVESWNEPVDGSEVGRDVISEISERRFYYSYERVELKQ</sequence>
<accession>A0A081KGE5</accession>
<dbReference type="Proteomes" id="UP000027997">
    <property type="component" value="Unassembled WGS sequence"/>
</dbReference>
<comment type="caution">
    <text evidence="1">The sequence shown here is derived from an EMBL/GenBank/DDBJ whole genome shotgun (WGS) entry which is preliminary data.</text>
</comment>
<proteinExistence type="predicted"/>
<reference evidence="1 2" key="1">
    <citation type="submission" date="2014-06" db="EMBL/GenBank/DDBJ databases">
        <title>Whole Genome Sequences of Three Symbiotic Endozoicomonas Bacteria.</title>
        <authorList>
            <person name="Neave M.J."/>
            <person name="Apprill A."/>
            <person name="Voolstra C.R."/>
        </authorList>
    </citation>
    <scope>NUCLEOTIDE SEQUENCE [LARGE SCALE GENOMIC DNA]</scope>
    <source>
        <strain evidence="1 2">DSM 22380</strain>
    </source>
</reference>
<dbReference type="EMBL" id="JOJP01000001">
    <property type="protein sequence ID" value="KEI73221.1"/>
    <property type="molecule type" value="Genomic_DNA"/>
</dbReference>
<keyword evidence="2" id="KW-1185">Reference proteome</keyword>
<evidence type="ECO:0000313" key="2">
    <source>
        <dbReference type="Proteomes" id="UP000027997"/>
    </source>
</evidence>
<name>A0A081KGE5_9GAMM</name>
<protein>
    <submittedName>
        <fullName evidence="1">Uncharacterized protein</fullName>
    </submittedName>
</protein>
<organism evidence="1 2">
    <name type="scientific">Endozoicomonas elysicola</name>
    <dbReference type="NCBI Taxonomy" id="305900"/>
    <lineage>
        <taxon>Bacteria</taxon>
        <taxon>Pseudomonadati</taxon>
        <taxon>Pseudomonadota</taxon>
        <taxon>Gammaproteobacteria</taxon>
        <taxon>Oceanospirillales</taxon>
        <taxon>Endozoicomonadaceae</taxon>
        <taxon>Endozoicomonas</taxon>
    </lineage>
</organism>
<evidence type="ECO:0000313" key="1">
    <source>
        <dbReference type="EMBL" id="KEI73221.1"/>
    </source>
</evidence>